<gene>
    <name evidence="3" type="ORF">MMH89_03970</name>
</gene>
<accession>A0ABY5DJ57</accession>
<evidence type="ECO:0000256" key="1">
    <source>
        <dbReference type="ARBA" id="ARBA00022898"/>
    </source>
</evidence>
<keyword evidence="1" id="KW-0663">Pyridoxal phosphate</keyword>
<dbReference type="Proteomes" id="UP001055955">
    <property type="component" value="Chromosome"/>
</dbReference>
<dbReference type="Pfam" id="PF00266">
    <property type="entry name" value="Aminotran_5"/>
    <property type="match status" value="1"/>
</dbReference>
<dbReference type="InterPro" id="IPR000192">
    <property type="entry name" value="Aminotrans_V_dom"/>
</dbReference>
<organism evidence="3 4">
    <name type="scientific">Candidatus Comchoanobacter bicostacola</name>
    <dbReference type="NCBI Taxonomy" id="2919598"/>
    <lineage>
        <taxon>Bacteria</taxon>
        <taxon>Pseudomonadati</taxon>
        <taxon>Pseudomonadota</taxon>
        <taxon>Gammaproteobacteria</taxon>
        <taxon>Candidatus Comchoanobacterales</taxon>
        <taxon>Candidatus Comchoanobacteraceae</taxon>
        <taxon>Candidatus Comchoanobacter</taxon>
    </lineage>
</organism>
<dbReference type="RefSeq" id="WP_258568157.1">
    <property type="nucleotide sequence ID" value="NZ_CP092900.1"/>
</dbReference>
<protein>
    <submittedName>
        <fullName evidence="3">Aminotransferase class V-fold PLP-dependent enzyme</fullName>
    </submittedName>
</protein>
<keyword evidence="3" id="KW-0808">Transferase</keyword>
<dbReference type="InterPro" id="IPR015424">
    <property type="entry name" value="PyrdxlP-dep_Trfase"/>
</dbReference>
<dbReference type="Gene3D" id="3.40.640.10">
    <property type="entry name" value="Type I PLP-dependent aspartate aminotransferase-like (Major domain)"/>
    <property type="match status" value="1"/>
</dbReference>
<keyword evidence="3" id="KW-0032">Aminotransferase</keyword>
<dbReference type="EMBL" id="CP092900">
    <property type="protein sequence ID" value="UTC24374.1"/>
    <property type="molecule type" value="Genomic_DNA"/>
</dbReference>
<dbReference type="InterPro" id="IPR015422">
    <property type="entry name" value="PyrdxlP-dep_Trfase_small"/>
</dbReference>
<keyword evidence="4" id="KW-1185">Reference proteome</keyword>
<evidence type="ECO:0000313" key="3">
    <source>
        <dbReference type="EMBL" id="UTC24374.1"/>
    </source>
</evidence>
<dbReference type="PANTHER" id="PTHR43586:SF8">
    <property type="entry name" value="CYSTEINE DESULFURASE 1, CHLOROPLASTIC"/>
    <property type="match status" value="1"/>
</dbReference>
<proteinExistence type="predicted"/>
<dbReference type="GO" id="GO:0008483">
    <property type="term" value="F:transaminase activity"/>
    <property type="evidence" value="ECO:0007669"/>
    <property type="project" value="UniProtKB-KW"/>
</dbReference>
<dbReference type="PANTHER" id="PTHR43586">
    <property type="entry name" value="CYSTEINE DESULFURASE"/>
    <property type="match status" value="1"/>
</dbReference>
<name>A0ABY5DJ57_9GAMM</name>
<reference evidence="3 4" key="1">
    <citation type="journal article" date="2022" name="Nat. Microbiol.">
        <title>The microbiome of a bacterivorous marine choanoflagellate contains a resource-demanding obligate bacterial associate.</title>
        <authorList>
            <person name="Needham D.M."/>
            <person name="Poirier C."/>
            <person name="Bachy C."/>
            <person name="George E.E."/>
            <person name="Wilken S."/>
            <person name="Yung C.C.M."/>
            <person name="Limardo A.J."/>
            <person name="Morando M."/>
            <person name="Sudek L."/>
            <person name="Malmstrom R.R."/>
            <person name="Keeling P.J."/>
            <person name="Santoro A.E."/>
            <person name="Worden A.Z."/>
        </authorList>
    </citation>
    <scope>NUCLEOTIDE SEQUENCE [LARGE SCALE GENOMIC DNA]</scope>
    <source>
        <strain evidence="3 4">Comchoano-1</strain>
    </source>
</reference>
<dbReference type="Gene3D" id="3.90.1150.10">
    <property type="entry name" value="Aspartate Aminotransferase, domain 1"/>
    <property type="match status" value="1"/>
</dbReference>
<evidence type="ECO:0000313" key="4">
    <source>
        <dbReference type="Proteomes" id="UP001055955"/>
    </source>
</evidence>
<dbReference type="SUPFAM" id="SSF53383">
    <property type="entry name" value="PLP-dependent transferases"/>
    <property type="match status" value="1"/>
</dbReference>
<evidence type="ECO:0000259" key="2">
    <source>
        <dbReference type="Pfam" id="PF00266"/>
    </source>
</evidence>
<feature type="domain" description="Aminotransferase class V" evidence="2">
    <location>
        <begin position="15"/>
        <end position="377"/>
    </location>
</feature>
<dbReference type="InterPro" id="IPR015421">
    <property type="entry name" value="PyrdxlP-dep_Trfase_major"/>
</dbReference>
<sequence length="390" mass="43287">MWCKYFSSSLGNNAYLDHSSTSQMPLHILEVMQKYDTQYRANIGRGVYDWASKATSDYEQARVTIANCMGALSDEIVFTYGATDGLNMVSESLALQWVKTDQVILVSPLEHHANLLPWQRIAKKNNAKIMLLPLDRHYQIDYEQLSSMLKALPVAMIAVTHMSNVTGTVFDINRICALANQIPVVVDGTQATSHLSINVHDLGCAAYVWSAHKMYGPTGVGALYIASQYHDDIKPYRLGGGMITDVGYHTARYLPGARKLEAGTPPISSVMGFAKAHEFLSLEVDKMHAYELALMQKVKNVLKQYPVTLYSSESSVVCSFDYQEVHAHDVATILADNQVMVRSGHHCCMPFMSYLGVSALSRISLGCYNTQNNIDQLDVAMSKIAEILKL</sequence>